<dbReference type="Pfam" id="PF00908">
    <property type="entry name" value="dTDP_sugar_isom"/>
    <property type="match status" value="1"/>
</dbReference>
<dbReference type="InterPro" id="IPR011051">
    <property type="entry name" value="RmlC_Cupin_sf"/>
</dbReference>
<dbReference type="AlphaFoldDB" id="A0A7M1W8Q6"/>
<evidence type="ECO:0000256" key="1">
    <source>
        <dbReference type="ARBA" id="ARBA00001298"/>
    </source>
</evidence>
<evidence type="ECO:0000256" key="6">
    <source>
        <dbReference type="ARBA" id="ARBA00031424"/>
    </source>
</evidence>
<evidence type="ECO:0000256" key="3">
    <source>
        <dbReference type="ARBA" id="ARBA00012098"/>
    </source>
</evidence>
<comment type="function">
    <text evidence="2">Catalyzes the epimerization of the C3' and C5'positions of dTDP-6-deoxy-D-xylo-4-hexulose, forming dTDP-6-deoxy-L-lyxo-4-hexulose.</text>
</comment>
<gene>
    <name evidence="9" type="ORF">VP197_00014</name>
    <name evidence="8" type="ORF">VP67_00014</name>
    <name evidence="10" type="ORF">VP71_00014</name>
</gene>
<dbReference type="EC" id="5.1.3.13" evidence="3"/>
<evidence type="ECO:0000313" key="10">
    <source>
        <dbReference type="EMBL" id="QOS23414.1"/>
    </source>
</evidence>
<evidence type="ECO:0000256" key="2">
    <source>
        <dbReference type="ARBA" id="ARBA00001997"/>
    </source>
</evidence>
<evidence type="ECO:0000256" key="7">
    <source>
        <dbReference type="ARBA" id="ARBA00033311"/>
    </source>
</evidence>
<evidence type="ECO:0000313" key="9">
    <source>
        <dbReference type="EMBL" id="QOS22396.1"/>
    </source>
</evidence>
<dbReference type="SUPFAM" id="SSF51182">
    <property type="entry name" value="RmlC-like cupins"/>
    <property type="match status" value="1"/>
</dbReference>
<dbReference type="EMBL" id="MT898060">
    <property type="protein sequence ID" value="QOS16799.1"/>
    <property type="molecule type" value="Genomic_DNA"/>
</dbReference>
<proteinExistence type="predicted"/>
<protein>
    <recommendedName>
        <fullName evidence="4">dTDP-4-dehydrorhamnose 3,5-epimerase</fullName>
        <ecNumber evidence="3">5.1.3.13</ecNumber>
    </recommendedName>
    <alternativeName>
        <fullName evidence="6">Thymidine diphospho-4-keto-rhamnose 3,5-epimerase</fullName>
    </alternativeName>
    <alternativeName>
        <fullName evidence="5">dTDP-4-keto-6-deoxyglucose 3,5-epimerase</fullName>
    </alternativeName>
    <alternativeName>
        <fullName evidence="7">dTDP-6-deoxy-D-xylo-4-hexulose 3,5-epimerase</fullName>
    </alternativeName>
</protein>
<organism evidence="10">
    <name type="scientific">Vibrio parahaemolyticus</name>
    <dbReference type="NCBI Taxonomy" id="670"/>
    <lineage>
        <taxon>Bacteria</taxon>
        <taxon>Pseudomonadati</taxon>
        <taxon>Pseudomonadota</taxon>
        <taxon>Gammaproteobacteria</taxon>
        <taxon>Vibrionales</taxon>
        <taxon>Vibrionaceae</taxon>
        <taxon>Vibrio</taxon>
    </lineage>
</organism>
<dbReference type="GO" id="GO:0008830">
    <property type="term" value="F:dTDP-4-dehydrorhamnose 3,5-epimerase activity"/>
    <property type="evidence" value="ECO:0007669"/>
    <property type="project" value="UniProtKB-EC"/>
</dbReference>
<dbReference type="EMBL" id="MT898213">
    <property type="protein sequence ID" value="QOS22396.1"/>
    <property type="molecule type" value="Genomic_DNA"/>
</dbReference>
<reference evidence="10" key="1">
    <citation type="submission" date="2020-08" db="EMBL/GenBank/DDBJ databases">
        <title>Genetic structure, function and evolution of capsule biosynthesis loci in Vibrio parahaemolyticus.</title>
        <authorList>
            <person name="Li L."/>
            <person name="Bian S."/>
        </authorList>
    </citation>
    <scope>NUCLEOTIDE SEQUENCE</scope>
    <source>
        <strain evidence="9">VP197</strain>
        <strain evidence="8">VP67</strain>
        <strain evidence="10">VP71</strain>
    </source>
</reference>
<comment type="catalytic activity">
    <reaction evidence="1">
        <text>dTDP-4-dehydro-6-deoxy-alpha-D-glucose = dTDP-4-dehydro-beta-L-rhamnose</text>
        <dbReference type="Rhea" id="RHEA:16969"/>
        <dbReference type="ChEBI" id="CHEBI:57649"/>
        <dbReference type="ChEBI" id="CHEBI:62830"/>
        <dbReference type="EC" id="5.1.3.13"/>
    </reaction>
</comment>
<dbReference type="InterPro" id="IPR014710">
    <property type="entry name" value="RmlC-like_jellyroll"/>
</dbReference>
<dbReference type="Gene3D" id="2.60.120.10">
    <property type="entry name" value="Jelly Rolls"/>
    <property type="match status" value="1"/>
</dbReference>
<name>A0A7M1W8Q6_VIBPH</name>
<evidence type="ECO:0000313" key="8">
    <source>
        <dbReference type="EMBL" id="QOS16799.1"/>
    </source>
</evidence>
<dbReference type="InterPro" id="IPR000888">
    <property type="entry name" value="RmlC-like"/>
</dbReference>
<dbReference type="EMBL" id="MT898241">
    <property type="protein sequence ID" value="QOS23414.1"/>
    <property type="molecule type" value="Genomic_DNA"/>
</dbReference>
<dbReference type="RefSeq" id="WP_029808114.1">
    <property type="nucleotide sequence ID" value="NZ_JAMPYJ010000043.1"/>
</dbReference>
<sequence length="150" mass="16910">MAVSDIEGVMITPLKVISVEKGEVLHGIKRSEDSFSGFGEAYFSRIQCDQIKGWKKHTKMTMNIVVPIGAIQFVIFDDRSTSATYGKFFSITIDRENYCRLTVPHGVWMAFKGKSSGINMLMNFASIEHSPQEAKSLPLEALSFDWSEYE</sequence>
<accession>A0A7M1W8Q6</accession>
<evidence type="ECO:0000256" key="5">
    <source>
        <dbReference type="ARBA" id="ARBA00029758"/>
    </source>
</evidence>
<evidence type="ECO:0000256" key="4">
    <source>
        <dbReference type="ARBA" id="ARBA00019595"/>
    </source>
</evidence>